<sequence length="109" mass="12495">MNEMIESEYLESAEGSNYWSYLKSAKNTWLYLKSAGDSNSCGQNNLGLYLNLAESGDSASQNNNGLWPAQQLYQALYYLQNSHPFYNQNFIYTTQINYLSMITLLNSFN</sequence>
<dbReference type="AlphaFoldDB" id="A0A8H3WVT3"/>
<accession>A0A8H3WVT3</accession>
<protein>
    <submittedName>
        <fullName evidence="1">Uncharacterized protein</fullName>
    </submittedName>
</protein>
<reference evidence="1 2" key="1">
    <citation type="journal article" date="2019" name="Environ. Microbiol.">
        <title>At the nexus of three kingdoms: the genome of the mycorrhizal fungus Gigaspora margarita provides insights into plant, endobacterial and fungal interactions.</title>
        <authorList>
            <person name="Venice F."/>
            <person name="Ghignone S."/>
            <person name="Salvioli di Fossalunga A."/>
            <person name="Amselem J."/>
            <person name="Novero M."/>
            <person name="Xianan X."/>
            <person name="Sedzielewska Toro K."/>
            <person name="Morin E."/>
            <person name="Lipzen A."/>
            <person name="Grigoriev I.V."/>
            <person name="Henrissat B."/>
            <person name="Martin F.M."/>
            <person name="Bonfante P."/>
        </authorList>
    </citation>
    <scope>NUCLEOTIDE SEQUENCE [LARGE SCALE GENOMIC DNA]</scope>
    <source>
        <strain evidence="1 2">BEG34</strain>
    </source>
</reference>
<dbReference type="EMBL" id="WTPW01002876">
    <property type="protein sequence ID" value="KAF0361757.1"/>
    <property type="molecule type" value="Genomic_DNA"/>
</dbReference>
<name>A0A8H3WVT3_GIGMA</name>
<gene>
    <name evidence="1" type="ORF">F8M41_014121</name>
</gene>
<evidence type="ECO:0000313" key="2">
    <source>
        <dbReference type="Proteomes" id="UP000439903"/>
    </source>
</evidence>
<dbReference type="Proteomes" id="UP000439903">
    <property type="component" value="Unassembled WGS sequence"/>
</dbReference>
<organism evidence="1 2">
    <name type="scientific">Gigaspora margarita</name>
    <dbReference type="NCBI Taxonomy" id="4874"/>
    <lineage>
        <taxon>Eukaryota</taxon>
        <taxon>Fungi</taxon>
        <taxon>Fungi incertae sedis</taxon>
        <taxon>Mucoromycota</taxon>
        <taxon>Glomeromycotina</taxon>
        <taxon>Glomeromycetes</taxon>
        <taxon>Diversisporales</taxon>
        <taxon>Gigasporaceae</taxon>
        <taxon>Gigaspora</taxon>
    </lineage>
</organism>
<proteinExistence type="predicted"/>
<evidence type="ECO:0000313" key="1">
    <source>
        <dbReference type="EMBL" id="KAF0361757.1"/>
    </source>
</evidence>
<comment type="caution">
    <text evidence="1">The sequence shown here is derived from an EMBL/GenBank/DDBJ whole genome shotgun (WGS) entry which is preliminary data.</text>
</comment>
<keyword evidence="2" id="KW-1185">Reference proteome</keyword>